<dbReference type="Proteomes" id="UP001592528">
    <property type="component" value="Unassembled WGS sequence"/>
</dbReference>
<accession>A0ABV6V081</accession>
<dbReference type="GO" id="GO:0016757">
    <property type="term" value="F:glycosyltransferase activity"/>
    <property type="evidence" value="ECO:0007669"/>
    <property type="project" value="UniProtKB-KW"/>
</dbReference>
<feature type="transmembrane region" description="Helical" evidence="9">
    <location>
        <begin position="88"/>
        <end position="108"/>
    </location>
</feature>
<evidence type="ECO:0000256" key="4">
    <source>
        <dbReference type="ARBA" id="ARBA00022679"/>
    </source>
</evidence>
<evidence type="ECO:0000256" key="2">
    <source>
        <dbReference type="ARBA" id="ARBA00022475"/>
    </source>
</evidence>
<dbReference type="RefSeq" id="WP_084715435.1">
    <property type="nucleotide sequence ID" value="NZ_JBHEZZ010000037.1"/>
</dbReference>
<evidence type="ECO:0000256" key="6">
    <source>
        <dbReference type="ARBA" id="ARBA00022989"/>
    </source>
</evidence>
<evidence type="ECO:0000256" key="9">
    <source>
        <dbReference type="SAM" id="Phobius"/>
    </source>
</evidence>
<dbReference type="Pfam" id="PF13231">
    <property type="entry name" value="PMT_2"/>
    <property type="match status" value="1"/>
</dbReference>
<keyword evidence="4 11" id="KW-0808">Transferase</keyword>
<evidence type="ECO:0000259" key="10">
    <source>
        <dbReference type="Pfam" id="PF13231"/>
    </source>
</evidence>
<name>A0ABV6V081_9ACTN</name>
<dbReference type="InterPro" id="IPR038731">
    <property type="entry name" value="RgtA/B/C-like"/>
</dbReference>
<feature type="transmembrane region" description="Helical" evidence="9">
    <location>
        <begin position="252"/>
        <end position="274"/>
    </location>
</feature>
<gene>
    <name evidence="11" type="ORF">ACEZDJ_37690</name>
</gene>
<keyword evidence="12" id="KW-1185">Reference proteome</keyword>
<sequence>MTEIAESALPAIPAPSTPGREPTAWRPVLLVAAAMAAVHLAVATRYGWHRDEFYYVISGRHLAWGYADQPPLTPLLARLAAALPGGVLPLRLLAVAMQVGCVLLAPMLAAEFGGRRRAQIITAAAIGACPVFVAASLLFGTTVVDQVAWVAVLVLVARALRLRTTWSWLAAGAVAGVGLENKDTLGVLLLGILVGLALLRREALRTAGPWLAGLLAVALAAPNLVWDAAHGWPNLRMARSLAAEQGGQLGSLAQLPLLVVLAGPPIVTLAVLGVRRLASAAGREHRWVLVAAVVTVVVSTAGGGKVYYPAPALAALFAAGAVRVESTQWRQDPSRGWGRAARPLVASAVIAVLIGLPVLPVGAADAIRAVNPTALETYGWPGLVDQVRQAAAALPPGTPIFTGNYGEAGALTILGPAQGLRRPVVSAQNGYAIWGPPPGRPDVALCVGEFTPDQLHQAWAEVTEVAPIRMNGVHNQEATHHAAIYVCRRPRGTWAQLWPALVHFD</sequence>
<keyword evidence="5 9" id="KW-0812">Transmembrane</keyword>
<keyword evidence="3 11" id="KW-0328">Glycosyltransferase</keyword>
<feature type="region of interest" description="Disordered" evidence="8">
    <location>
        <begin position="1"/>
        <end position="20"/>
    </location>
</feature>
<dbReference type="EC" id="2.4.-.-" evidence="11"/>
<comment type="subcellular location">
    <subcellularLocation>
        <location evidence="1">Cell membrane</location>
        <topology evidence="1">Multi-pass membrane protein</topology>
    </subcellularLocation>
</comment>
<feature type="domain" description="Glycosyltransferase RgtA/B/C/D-like" evidence="10">
    <location>
        <begin position="68"/>
        <end position="226"/>
    </location>
</feature>
<organism evidence="11 12">
    <name type="scientific">Streptacidiphilus cavernicola</name>
    <dbReference type="NCBI Taxonomy" id="3342716"/>
    <lineage>
        <taxon>Bacteria</taxon>
        <taxon>Bacillati</taxon>
        <taxon>Actinomycetota</taxon>
        <taxon>Actinomycetes</taxon>
        <taxon>Kitasatosporales</taxon>
        <taxon>Streptomycetaceae</taxon>
        <taxon>Streptacidiphilus</taxon>
    </lineage>
</organism>
<keyword evidence="7 9" id="KW-0472">Membrane</keyword>
<evidence type="ECO:0000313" key="12">
    <source>
        <dbReference type="Proteomes" id="UP001592528"/>
    </source>
</evidence>
<feature type="transmembrane region" description="Helical" evidence="9">
    <location>
        <begin position="344"/>
        <end position="363"/>
    </location>
</feature>
<feature type="transmembrane region" description="Helical" evidence="9">
    <location>
        <begin position="24"/>
        <end position="43"/>
    </location>
</feature>
<dbReference type="PANTHER" id="PTHR33908">
    <property type="entry name" value="MANNOSYLTRANSFERASE YKCB-RELATED"/>
    <property type="match status" value="1"/>
</dbReference>
<evidence type="ECO:0000256" key="5">
    <source>
        <dbReference type="ARBA" id="ARBA00022692"/>
    </source>
</evidence>
<evidence type="ECO:0000313" key="11">
    <source>
        <dbReference type="EMBL" id="MFC1407032.1"/>
    </source>
</evidence>
<protein>
    <submittedName>
        <fullName evidence="11">Glycosyltransferase family 39 protein</fullName>
        <ecNumber evidence="11">2.4.-.-</ecNumber>
    </submittedName>
</protein>
<feature type="transmembrane region" description="Helical" evidence="9">
    <location>
        <begin position="286"/>
        <end position="302"/>
    </location>
</feature>
<evidence type="ECO:0000256" key="1">
    <source>
        <dbReference type="ARBA" id="ARBA00004651"/>
    </source>
</evidence>
<evidence type="ECO:0000256" key="7">
    <source>
        <dbReference type="ARBA" id="ARBA00023136"/>
    </source>
</evidence>
<keyword evidence="6 9" id="KW-1133">Transmembrane helix</keyword>
<dbReference type="InterPro" id="IPR050297">
    <property type="entry name" value="LipidA_mod_glycosyltrf_83"/>
</dbReference>
<feature type="transmembrane region" description="Helical" evidence="9">
    <location>
        <begin position="120"/>
        <end position="140"/>
    </location>
</feature>
<feature type="transmembrane region" description="Helical" evidence="9">
    <location>
        <begin position="211"/>
        <end position="232"/>
    </location>
</feature>
<comment type="caution">
    <text evidence="11">The sequence shown here is derived from an EMBL/GenBank/DDBJ whole genome shotgun (WGS) entry which is preliminary data.</text>
</comment>
<keyword evidence="2" id="KW-1003">Cell membrane</keyword>
<evidence type="ECO:0000256" key="8">
    <source>
        <dbReference type="SAM" id="MobiDB-lite"/>
    </source>
</evidence>
<evidence type="ECO:0000256" key="3">
    <source>
        <dbReference type="ARBA" id="ARBA00022676"/>
    </source>
</evidence>
<proteinExistence type="predicted"/>
<dbReference type="PANTHER" id="PTHR33908:SF11">
    <property type="entry name" value="MEMBRANE PROTEIN"/>
    <property type="match status" value="1"/>
</dbReference>
<feature type="transmembrane region" description="Helical" evidence="9">
    <location>
        <begin position="184"/>
        <end position="199"/>
    </location>
</feature>
<reference evidence="11 12" key="1">
    <citation type="submission" date="2024-09" db="EMBL/GenBank/DDBJ databases">
        <authorList>
            <person name="Lee S.D."/>
        </authorList>
    </citation>
    <scope>NUCLEOTIDE SEQUENCE [LARGE SCALE GENOMIC DNA]</scope>
    <source>
        <strain evidence="11 12">N1-5</strain>
    </source>
</reference>
<dbReference type="EMBL" id="JBHEZZ010000037">
    <property type="protein sequence ID" value="MFC1407032.1"/>
    <property type="molecule type" value="Genomic_DNA"/>
</dbReference>